<feature type="region of interest" description="Disordered" evidence="2">
    <location>
        <begin position="243"/>
        <end position="288"/>
    </location>
</feature>
<dbReference type="InterPro" id="IPR006619">
    <property type="entry name" value="PGRP_domain_met/bac"/>
</dbReference>
<protein>
    <submittedName>
        <fullName evidence="5">Peptidoglycan recognition family protein</fullName>
    </submittedName>
</protein>
<evidence type="ECO:0000259" key="4">
    <source>
        <dbReference type="SMART" id="SM00701"/>
    </source>
</evidence>
<organism evidence="5 6">
    <name type="scientific">Actinomadura gamaensis</name>
    <dbReference type="NCBI Taxonomy" id="1763541"/>
    <lineage>
        <taxon>Bacteria</taxon>
        <taxon>Bacillati</taxon>
        <taxon>Actinomycetota</taxon>
        <taxon>Actinomycetes</taxon>
        <taxon>Streptosporangiales</taxon>
        <taxon>Thermomonosporaceae</taxon>
        <taxon>Actinomadura</taxon>
    </lineage>
</organism>
<dbReference type="SMART" id="SM00644">
    <property type="entry name" value="Ami_2"/>
    <property type="match status" value="1"/>
</dbReference>
<dbReference type="PANTHER" id="PTHR11022">
    <property type="entry name" value="PEPTIDOGLYCAN RECOGNITION PROTEIN"/>
    <property type="match status" value="1"/>
</dbReference>
<evidence type="ECO:0000313" key="5">
    <source>
        <dbReference type="EMBL" id="MFC4908813.1"/>
    </source>
</evidence>
<feature type="compositionally biased region" description="Acidic residues" evidence="2">
    <location>
        <begin position="270"/>
        <end position="280"/>
    </location>
</feature>
<dbReference type="SMART" id="SM00701">
    <property type="entry name" value="PGRP"/>
    <property type="match status" value="1"/>
</dbReference>
<dbReference type="Proteomes" id="UP001595872">
    <property type="component" value="Unassembled WGS sequence"/>
</dbReference>
<comment type="similarity">
    <text evidence="1">Belongs to the N-acetylmuramoyl-L-alanine amidase 2 family.</text>
</comment>
<name>A0ABV9TZY1_9ACTN</name>
<feature type="compositionally biased region" description="Low complexity" evidence="2">
    <location>
        <begin position="251"/>
        <end position="261"/>
    </location>
</feature>
<evidence type="ECO:0000256" key="1">
    <source>
        <dbReference type="ARBA" id="ARBA00007553"/>
    </source>
</evidence>
<sequence>MAENLPGAQPPSDVHGGPHASGGGYGTSGYGGSGYGASGDGGSGYGEPYPQDSLRARGAGRGLGGRGAEPLVHPRADWNARPPRRPATVLDRAPDQIVVHHTASPNSPDTSLSHAYRLSRDIQRFHMRGRGWDDCGQQLTISRGGHIMEGRNRSLQAIRDGKLVVGAQALHHNSHTIGIENEGTYTSEDPPDPLWSSLVEVCAWLCVRYDLDPSDAIVGHRDLCATDCPGDRFYARLPELRDAVAESLNRQQSGPSDGQQPPDAPPPPESESETESEDTSPEFRRRPR</sequence>
<evidence type="ECO:0000259" key="3">
    <source>
        <dbReference type="SMART" id="SM00644"/>
    </source>
</evidence>
<feature type="domain" description="Peptidoglycan recognition protein family" evidence="4">
    <location>
        <begin position="70"/>
        <end position="224"/>
    </location>
</feature>
<feature type="domain" description="N-acetylmuramoyl-L-alanine amidase" evidence="3">
    <location>
        <begin position="82"/>
        <end position="230"/>
    </location>
</feature>
<dbReference type="CDD" id="cd06583">
    <property type="entry name" value="PGRP"/>
    <property type="match status" value="1"/>
</dbReference>
<evidence type="ECO:0000256" key="2">
    <source>
        <dbReference type="SAM" id="MobiDB-lite"/>
    </source>
</evidence>
<dbReference type="PANTHER" id="PTHR11022:SF41">
    <property type="entry name" value="PEPTIDOGLYCAN-RECOGNITION PROTEIN LC-RELATED"/>
    <property type="match status" value="1"/>
</dbReference>
<comment type="caution">
    <text evidence="5">The sequence shown here is derived from an EMBL/GenBank/DDBJ whole genome shotgun (WGS) entry which is preliminary data.</text>
</comment>
<dbReference type="InterPro" id="IPR036505">
    <property type="entry name" value="Amidase/PGRP_sf"/>
</dbReference>
<proteinExistence type="inferred from homology"/>
<feature type="compositionally biased region" description="Gly residues" evidence="2">
    <location>
        <begin position="19"/>
        <end position="45"/>
    </location>
</feature>
<dbReference type="EMBL" id="JBHSIT010000004">
    <property type="protein sequence ID" value="MFC4908813.1"/>
    <property type="molecule type" value="Genomic_DNA"/>
</dbReference>
<reference evidence="6" key="1">
    <citation type="journal article" date="2019" name="Int. J. Syst. Evol. Microbiol.">
        <title>The Global Catalogue of Microorganisms (GCM) 10K type strain sequencing project: providing services to taxonomists for standard genome sequencing and annotation.</title>
        <authorList>
            <consortium name="The Broad Institute Genomics Platform"/>
            <consortium name="The Broad Institute Genome Sequencing Center for Infectious Disease"/>
            <person name="Wu L."/>
            <person name="Ma J."/>
        </authorList>
    </citation>
    <scope>NUCLEOTIDE SEQUENCE [LARGE SCALE GENOMIC DNA]</scope>
    <source>
        <strain evidence="6">KLKA75</strain>
    </source>
</reference>
<feature type="region of interest" description="Disordered" evidence="2">
    <location>
        <begin position="1"/>
        <end position="91"/>
    </location>
</feature>
<dbReference type="InterPro" id="IPR002502">
    <property type="entry name" value="Amidase_domain"/>
</dbReference>
<accession>A0ABV9TZY1</accession>
<dbReference type="RefSeq" id="WP_378255789.1">
    <property type="nucleotide sequence ID" value="NZ_JBHSIT010000004.1"/>
</dbReference>
<dbReference type="Gene3D" id="3.40.80.10">
    <property type="entry name" value="Peptidoglycan recognition protein-like"/>
    <property type="match status" value="1"/>
</dbReference>
<evidence type="ECO:0000313" key="6">
    <source>
        <dbReference type="Proteomes" id="UP001595872"/>
    </source>
</evidence>
<dbReference type="SUPFAM" id="SSF55846">
    <property type="entry name" value="N-acetylmuramoyl-L-alanine amidase-like"/>
    <property type="match status" value="1"/>
</dbReference>
<keyword evidence="6" id="KW-1185">Reference proteome</keyword>
<dbReference type="Pfam" id="PF01510">
    <property type="entry name" value="Amidase_2"/>
    <property type="match status" value="1"/>
</dbReference>
<dbReference type="InterPro" id="IPR015510">
    <property type="entry name" value="PGRP"/>
</dbReference>
<gene>
    <name evidence="5" type="ORF">ACFPCY_15910</name>
</gene>